<keyword evidence="2" id="KW-1185">Reference proteome</keyword>
<protein>
    <submittedName>
        <fullName evidence="1">Uncharacterized protein</fullName>
    </submittedName>
</protein>
<organism evidence="1 2">
    <name type="scientific">Anaerotignum faecicola</name>
    <dbReference type="NCBI Taxonomy" id="2358141"/>
    <lineage>
        <taxon>Bacteria</taxon>
        <taxon>Bacillati</taxon>
        <taxon>Bacillota</taxon>
        <taxon>Clostridia</taxon>
        <taxon>Lachnospirales</taxon>
        <taxon>Anaerotignaceae</taxon>
        <taxon>Anaerotignum</taxon>
    </lineage>
</organism>
<accession>A0A401LG80</accession>
<evidence type="ECO:0000313" key="2">
    <source>
        <dbReference type="Proteomes" id="UP000287361"/>
    </source>
</evidence>
<reference evidence="1 2" key="1">
    <citation type="submission" date="2018-10" db="EMBL/GenBank/DDBJ databases">
        <title>Draft Genome Sequence of Anaerotignum sp. KCTC 15736.</title>
        <authorList>
            <person name="Choi S.H."/>
            <person name="Kim J.S."/>
            <person name="Kang S.W."/>
            <person name="Lee J.S."/>
            <person name="Park S.H."/>
        </authorList>
    </citation>
    <scope>NUCLEOTIDE SEQUENCE [LARGE SCALE GENOMIC DNA]</scope>
    <source>
        <strain evidence="1 2">KCTC 15736</strain>
    </source>
</reference>
<sequence>MALAMEYTSGNAKIKIMDDFCSAPDQKERDARILKRVDAIVLAAIRANPEKYYALLKQKEEAEEQLTATRRKS</sequence>
<proteinExistence type="predicted"/>
<comment type="caution">
    <text evidence="1">The sequence shown here is derived from an EMBL/GenBank/DDBJ whole genome shotgun (WGS) entry which is preliminary data.</text>
</comment>
<evidence type="ECO:0000313" key="1">
    <source>
        <dbReference type="EMBL" id="GCB30522.1"/>
    </source>
</evidence>
<gene>
    <name evidence="1" type="ORF">KGMB03357_21830</name>
</gene>
<dbReference type="AlphaFoldDB" id="A0A401LG80"/>
<dbReference type="Proteomes" id="UP000287361">
    <property type="component" value="Unassembled WGS sequence"/>
</dbReference>
<dbReference type="EMBL" id="BHVZ01000014">
    <property type="protein sequence ID" value="GCB30522.1"/>
    <property type="molecule type" value="Genomic_DNA"/>
</dbReference>
<name>A0A401LG80_9FIRM</name>